<feature type="domain" description="Copper-binding protein MbnP-like" evidence="1">
    <location>
        <begin position="2"/>
        <end position="223"/>
    </location>
</feature>
<dbReference type="Proteomes" id="UP001379533">
    <property type="component" value="Chromosome"/>
</dbReference>
<gene>
    <name evidence="2" type="ORF">LZC95_37175</name>
</gene>
<dbReference type="InterPro" id="IPR046863">
    <property type="entry name" value="MbnP-like_dom"/>
</dbReference>
<sequence length="257" mass="27280">MGSEPFRCTQPYTQLGTAKVTADLLDFRFYVHDVRLVTRDGREAPVTLTQDKKWQYENVALLDFEDKTGTCANGTVDTNTRVVGTVPPGDYTGLRFRLGVPFALNHGNAATAPSPLNLSGLFWIWNAGYKFLRVDARVQQRALLADAGDAGGDAGAPPVFPVHIGSTGCQGDAQDGGVTDCSRRNVADIELASFDVTKNKVVVDYAALVAGTELTAGGGMGCMSSPEDATCKEIFAHLGLDLASGKPAAGQAFFRAE</sequence>
<organism evidence="2 3">
    <name type="scientific">Pendulispora brunnea</name>
    <dbReference type="NCBI Taxonomy" id="2905690"/>
    <lineage>
        <taxon>Bacteria</taxon>
        <taxon>Pseudomonadati</taxon>
        <taxon>Myxococcota</taxon>
        <taxon>Myxococcia</taxon>
        <taxon>Myxococcales</taxon>
        <taxon>Sorangiineae</taxon>
        <taxon>Pendulisporaceae</taxon>
        <taxon>Pendulispora</taxon>
    </lineage>
</organism>
<evidence type="ECO:0000313" key="2">
    <source>
        <dbReference type="EMBL" id="WXA92073.1"/>
    </source>
</evidence>
<name>A0ABZ2K012_9BACT</name>
<dbReference type="NCBIfam" id="TIGR04052">
    <property type="entry name" value="MbnP_like_WxW"/>
    <property type="match status" value="1"/>
</dbReference>
<dbReference type="EMBL" id="CP089982">
    <property type="protein sequence ID" value="WXA92073.1"/>
    <property type="molecule type" value="Genomic_DNA"/>
</dbReference>
<dbReference type="Pfam" id="PF20243">
    <property type="entry name" value="MbnP"/>
    <property type="match status" value="1"/>
</dbReference>
<accession>A0ABZ2K012</accession>
<protein>
    <submittedName>
        <fullName evidence="2">Metallo-mystery pair system four-Cys motif protein</fullName>
    </submittedName>
</protein>
<evidence type="ECO:0000259" key="1">
    <source>
        <dbReference type="Pfam" id="PF20243"/>
    </source>
</evidence>
<proteinExistence type="predicted"/>
<keyword evidence="3" id="KW-1185">Reference proteome</keyword>
<reference evidence="2 3" key="1">
    <citation type="submission" date="2021-12" db="EMBL/GenBank/DDBJ databases">
        <title>Discovery of the Pendulisporaceae a myxobacterial family with distinct sporulation behavior and unique specialized metabolism.</title>
        <authorList>
            <person name="Garcia R."/>
            <person name="Popoff A."/>
            <person name="Bader C.D."/>
            <person name="Loehr J."/>
            <person name="Walesch S."/>
            <person name="Walt C."/>
            <person name="Boldt J."/>
            <person name="Bunk B."/>
            <person name="Haeckl F.J.F.P.J."/>
            <person name="Gunesch A.P."/>
            <person name="Birkelbach J."/>
            <person name="Nuebel U."/>
            <person name="Pietschmann T."/>
            <person name="Bach T."/>
            <person name="Mueller R."/>
        </authorList>
    </citation>
    <scope>NUCLEOTIDE SEQUENCE [LARGE SCALE GENOMIC DNA]</scope>
    <source>
        <strain evidence="2 3">MSr12523</strain>
    </source>
</reference>
<evidence type="ECO:0000313" key="3">
    <source>
        <dbReference type="Proteomes" id="UP001379533"/>
    </source>
</evidence>
<dbReference type="InterPro" id="IPR023977">
    <property type="entry name" value="MbnP-like"/>
</dbReference>